<proteinExistence type="predicted"/>
<protein>
    <submittedName>
        <fullName evidence="1">Uncharacterized protein</fullName>
    </submittedName>
</protein>
<dbReference type="GeneID" id="76609262"/>
<reference evidence="2" key="1">
    <citation type="submission" date="2016-03" db="EMBL/GenBank/DDBJ databases">
        <authorList>
            <person name="Lee Y.-S."/>
            <person name="Choi Y.-L."/>
        </authorList>
    </citation>
    <scope>NUCLEOTIDE SEQUENCE [LARGE SCALE GENOMIC DNA]</scope>
    <source>
        <strain evidence="2">DAU221</strain>
    </source>
</reference>
<dbReference type="EMBL" id="CP014864">
    <property type="protein sequence ID" value="AMX03648.1"/>
    <property type="molecule type" value="Genomic_DNA"/>
</dbReference>
<dbReference type="AlphaFoldDB" id="A0A143HPN7"/>
<dbReference type="Proteomes" id="UP000076077">
    <property type="component" value="Chromosome"/>
</dbReference>
<dbReference type="OrthoDB" id="6398614at2"/>
<dbReference type="KEGG" id="mthd:A3224_14600"/>
<keyword evidence="2" id="KW-1185">Reference proteome</keyword>
<gene>
    <name evidence="1" type="ORF">A3224_14600</name>
</gene>
<dbReference type="RefSeq" id="WP_067156256.1">
    <property type="nucleotide sequence ID" value="NZ_CP014864.1"/>
</dbReference>
<evidence type="ECO:0000313" key="1">
    <source>
        <dbReference type="EMBL" id="AMX03648.1"/>
    </source>
</evidence>
<name>A0A143HPN7_MICTH</name>
<sequence>MTLQRIHNDDRYFFYAIPIDEVMEKLGENCTFHMNSAPIAYSESWKEPLFLDFGPAMEGEKCEFEEIPDLCVNIGRLFLSERAYSQLHEDLKQDGEFLPVVYEGGTGYIFNPLTIAEDHDALDQSVTTADEFGELQNLGILEDKLPESTMVFKCKADFYHGVFCTDAFKRAVEDAGLTGIYFHPDLSNIFGATSPAAH</sequence>
<accession>A0A143HPN7</accession>
<evidence type="ECO:0000313" key="2">
    <source>
        <dbReference type="Proteomes" id="UP000076077"/>
    </source>
</evidence>
<organism evidence="1 2">
    <name type="scientific">Microbulbifer thermotolerans</name>
    <dbReference type="NCBI Taxonomy" id="252514"/>
    <lineage>
        <taxon>Bacteria</taxon>
        <taxon>Pseudomonadati</taxon>
        <taxon>Pseudomonadota</taxon>
        <taxon>Gammaproteobacteria</taxon>
        <taxon>Cellvibrionales</taxon>
        <taxon>Microbulbiferaceae</taxon>
        <taxon>Microbulbifer</taxon>
    </lineage>
</organism>